<dbReference type="OrthoDB" id="3268562at2"/>
<proteinExistence type="predicted"/>
<sequence>MLFSKTVECPGSVKSLTEMLKNPRYYARRWQDLDPKASVDINMGARQLRVTSALDISETTVASVSNLVNSGIQARVVEIWDLDTNGLATKGSISVSLAGVPAKASAALKIPVHEVPAEKTAIRIEGEVTCTIPLIGAGLERAVIRRLDQALTREIKVMKEFLGG</sequence>
<dbReference type="InterPro" id="IPR019639">
    <property type="entry name" value="DUF2505"/>
</dbReference>
<dbReference type="AlphaFoldDB" id="A0A2J9KQF5"/>
<reference evidence="2 5" key="3">
    <citation type="submission" date="2020-04" db="EMBL/GenBank/DDBJ databases">
        <title>Antimicrobial susceptibility and clonality of vaginal-derived multi-drug resistant Mobiluncus isolates in China.</title>
        <authorList>
            <person name="Zhang X."/>
        </authorList>
    </citation>
    <scope>NUCLEOTIDE SEQUENCE [LARGE SCALE GENOMIC DNA]</scope>
    <source>
        <strain evidence="2 5">7</strain>
    </source>
</reference>
<dbReference type="Pfam" id="PF10698">
    <property type="entry name" value="DUF2505"/>
    <property type="match status" value="1"/>
</dbReference>
<dbReference type="Proteomes" id="UP000255284">
    <property type="component" value="Unassembled WGS sequence"/>
</dbReference>
<dbReference type="GeneID" id="61167681"/>
<evidence type="ECO:0000313" key="4">
    <source>
        <dbReference type="Proteomes" id="UP000255284"/>
    </source>
</evidence>
<dbReference type="EMBL" id="JABCUV010000007">
    <property type="protein sequence ID" value="NMW93519.1"/>
    <property type="molecule type" value="Genomic_DNA"/>
</dbReference>
<gene>
    <name evidence="1" type="ORF">FYZ43_06260</name>
    <name evidence="2" type="ORF">HHJ74_07405</name>
    <name evidence="3" type="ORF">NCTC11819_00048</name>
</gene>
<dbReference type="EMBL" id="UGGQ01000006">
    <property type="protein sequence ID" value="STO15511.1"/>
    <property type="molecule type" value="Genomic_DNA"/>
</dbReference>
<protein>
    <submittedName>
        <fullName evidence="2">DUF2505 domain-containing protein</fullName>
    </submittedName>
    <submittedName>
        <fullName evidence="3">Protein of uncharacterized function (DUF2505)</fullName>
    </submittedName>
</protein>
<evidence type="ECO:0000313" key="1">
    <source>
        <dbReference type="EMBL" id="MCU9969007.1"/>
    </source>
</evidence>
<dbReference type="EMBL" id="VSZY01000008">
    <property type="protein sequence ID" value="MCU9969007.1"/>
    <property type="molecule type" value="Genomic_DNA"/>
</dbReference>
<dbReference type="Proteomes" id="UP000582487">
    <property type="component" value="Unassembled WGS sequence"/>
</dbReference>
<evidence type="ECO:0000313" key="3">
    <source>
        <dbReference type="EMBL" id="STO15511.1"/>
    </source>
</evidence>
<evidence type="ECO:0000313" key="2">
    <source>
        <dbReference type="EMBL" id="NMW93519.1"/>
    </source>
</evidence>
<evidence type="ECO:0000313" key="5">
    <source>
        <dbReference type="Proteomes" id="UP000582487"/>
    </source>
</evidence>
<dbReference type="Proteomes" id="UP001209486">
    <property type="component" value="Unassembled WGS sequence"/>
</dbReference>
<comment type="caution">
    <text evidence="2">The sequence shown here is derived from an EMBL/GenBank/DDBJ whole genome shotgun (WGS) entry which is preliminary data.</text>
</comment>
<reference evidence="1 6" key="2">
    <citation type="submission" date="2019-08" db="EMBL/GenBank/DDBJ databases">
        <title>Comparison of rpoB and gyrB Sequences from Mobiluncus Species and Development of a Multiplex PCR Method for Clinical Detection of Mobiluncus curtisii and Mobiluncus mulieris.</title>
        <authorList>
            <person name="Yang L."/>
            <person name="Shen Y."/>
            <person name="Xu G."/>
            <person name="Shu L.-B."/>
            <person name="Hu J."/>
            <person name="Zhang R."/>
            <person name="Wang Y."/>
            <person name="Zhou H.-W."/>
            <person name="Zhang X."/>
        </authorList>
    </citation>
    <scope>NUCLEOTIDE SEQUENCE [LARGE SCALE GENOMIC DNA]</scope>
    <source>
        <strain evidence="1 6">M26</strain>
    </source>
</reference>
<name>A0A2J9KQF5_9ACTO</name>
<organism evidence="2 5">
    <name type="scientific">Mobiluncus mulieris</name>
    <dbReference type="NCBI Taxonomy" id="2052"/>
    <lineage>
        <taxon>Bacteria</taxon>
        <taxon>Bacillati</taxon>
        <taxon>Actinomycetota</taxon>
        <taxon>Actinomycetes</taxon>
        <taxon>Actinomycetales</taxon>
        <taxon>Actinomycetaceae</taxon>
        <taxon>Mobiluncus</taxon>
    </lineage>
</organism>
<dbReference type="RefSeq" id="WP_004012670.1">
    <property type="nucleotide sequence ID" value="NZ_CAMPUA010000011.1"/>
</dbReference>
<evidence type="ECO:0000313" key="6">
    <source>
        <dbReference type="Proteomes" id="UP001209486"/>
    </source>
</evidence>
<accession>A0A2J9KQF5</accession>
<reference evidence="3 4" key="1">
    <citation type="submission" date="2018-06" db="EMBL/GenBank/DDBJ databases">
        <authorList>
            <consortium name="Pathogen Informatics"/>
            <person name="Doyle S."/>
        </authorList>
    </citation>
    <scope>NUCLEOTIDE SEQUENCE [LARGE SCALE GENOMIC DNA]</scope>
    <source>
        <strain evidence="3 4">NCTC11819</strain>
    </source>
</reference>